<dbReference type="Proteomes" id="UP000812287">
    <property type="component" value="Unassembled WGS sequence"/>
</dbReference>
<reference evidence="1" key="1">
    <citation type="submission" date="2020-11" db="EMBL/GenBank/DDBJ databases">
        <title>Adaptations for nitrogen fixation in a non-lichenized fungal sporocarp promotes dispersal by wood-feeding termites.</title>
        <authorList>
            <consortium name="DOE Joint Genome Institute"/>
            <person name="Koch R.A."/>
            <person name="Yoon G."/>
            <person name="Arayal U."/>
            <person name="Lail K."/>
            <person name="Amirebrahimi M."/>
            <person name="Labutti K."/>
            <person name="Lipzen A."/>
            <person name="Riley R."/>
            <person name="Barry K."/>
            <person name="Henrissat B."/>
            <person name="Grigoriev I.V."/>
            <person name="Herr J.R."/>
            <person name="Aime M.C."/>
        </authorList>
    </citation>
    <scope>NUCLEOTIDE SEQUENCE</scope>
    <source>
        <strain evidence="1">MCA 3950</strain>
    </source>
</reference>
<accession>A0A9P7VEQ5</accession>
<dbReference type="EMBL" id="MU250608">
    <property type="protein sequence ID" value="KAG7439208.1"/>
    <property type="molecule type" value="Genomic_DNA"/>
</dbReference>
<dbReference type="AlphaFoldDB" id="A0A9P7VEQ5"/>
<comment type="caution">
    <text evidence="1">The sequence shown here is derived from an EMBL/GenBank/DDBJ whole genome shotgun (WGS) entry which is preliminary data.</text>
</comment>
<dbReference type="OrthoDB" id="3211671at2759"/>
<dbReference type="InterPro" id="IPR016197">
    <property type="entry name" value="Chromo-like_dom_sf"/>
</dbReference>
<dbReference type="SUPFAM" id="SSF54160">
    <property type="entry name" value="Chromo domain-like"/>
    <property type="match status" value="1"/>
</dbReference>
<gene>
    <name evidence="1" type="ORF">BT62DRAFT_849462</name>
</gene>
<dbReference type="Gene3D" id="2.40.50.40">
    <property type="match status" value="1"/>
</dbReference>
<proteinExistence type="predicted"/>
<sequence>GRLHSQIGLTAETDNEWKVKGIISHRGRGRGAIFEVEWASGDKTWVPYSDAQSYTAALQDYLDILGVKAISQLP</sequence>
<dbReference type="GeneID" id="66104764"/>
<evidence type="ECO:0000313" key="1">
    <source>
        <dbReference type="EMBL" id="KAG7439208.1"/>
    </source>
</evidence>
<organism evidence="1 2">
    <name type="scientific">Guyanagaster necrorhizus</name>
    <dbReference type="NCBI Taxonomy" id="856835"/>
    <lineage>
        <taxon>Eukaryota</taxon>
        <taxon>Fungi</taxon>
        <taxon>Dikarya</taxon>
        <taxon>Basidiomycota</taxon>
        <taxon>Agaricomycotina</taxon>
        <taxon>Agaricomycetes</taxon>
        <taxon>Agaricomycetidae</taxon>
        <taxon>Agaricales</taxon>
        <taxon>Marasmiineae</taxon>
        <taxon>Physalacriaceae</taxon>
        <taxon>Guyanagaster</taxon>
    </lineage>
</organism>
<keyword evidence="2" id="KW-1185">Reference proteome</keyword>
<feature type="non-terminal residue" evidence="1">
    <location>
        <position position="1"/>
    </location>
</feature>
<evidence type="ECO:0000313" key="2">
    <source>
        <dbReference type="Proteomes" id="UP000812287"/>
    </source>
</evidence>
<evidence type="ECO:0008006" key="3">
    <source>
        <dbReference type="Google" id="ProtNLM"/>
    </source>
</evidence>
<dbReference type="RefSeq" id="XP_043032712.1">
    <property type="nucleotide sequence ID" value="XM_043182467.1"/>
</dbReference>
<feature type="non-terminal residue" evidence="1">
    <location>
        <position position="74"/>
    </location>
</feature>
<protein>
    <recommendedName>
        <fullName evidence="3">Chromo domain-containing protein</fullName>
    </recommendedName>
</protein>
<name>A0A9P7VEQ5_9AGAR</name>